<dbReference type="Gene3D" id="3.30.830.10">
    <property type="entry name" value="Metalloenzyme, LuxS/M16 peptidase-like"/>
    <property type="match status" value="4"/>
</dbReference>
<evidence type="ECO:0000256" key="7">
    <source>
        <dbReference type="ARBA" id="ARBA00023049"/>
    </source>
</evidence>
<dbReference type="EMBL" id="JALHLG010000005">
    <property type="protein sequence ID" value="MCJ2185922.1"/>
    <property type="molecule type" value="Genomic_DNA"/>
</dbReference>
<keyword evidence="3" id="KW-0645">Protease</keyword>
<evidence type="ECO:0000256" key="6">
    <source>
        <dbReference type="ARBA" id="ARBA00022833"/>
    </source>
</evidence>
<feature type="domain" description="Peptidase M16 N-terminal" evidence="10">
    <location>
        <begin position="61"/>
        <end position="186"/>
    </location>
</feature>
<dbReference type="Pfam" id="PF00675">
    <property type="entry name" value="Peptidase_M16"/>
    <property type="match status" value="1"/>
</dbReference>
<evidence type="ECO:0000256" key="4">
    <source>
        <dbReference type="ARBA" id="ARBA00022723"/>
    </source>
</evidence>
<evidence type="ECO:0000256" key="9">
    <source>
        <dbReference type="SAM" id="SignalP"/>
    </source>
</evidence>
<dbReference type="PANTHER" id="PTHR43690">
    <property type="entry name" value="NARDILYSIN"/>
    <property type="match status" value="1"/>
</dbReference>
<name>A0ABT0BLL2_9SPHN</name>
<evidence type="ECO:0000256" key="5">
    <source>
        <dbReference type="ARBA" id="ARBA00022801"/>
    </source>
</evidence>
<dbReference type="Proteomes" id="UP001202281">
    <property type="component" value="Unassembled WGS sequence"/>
</dbReference>
<keyword evidence="6" id="KW-0862">Zinc</keyword>
<protein>
    <submittedName>
        <fullName evidence="12">Insulinase family protein</fullName>
    </submittedName>
</protein>
<dbReference type="PANTHER" id="PTHR43690:SF17">
    <property type="entry name" value="PROTEIN YHJJ"/>
    <property type="match status" value="1"/>
</dbReference>
<keyword evidence="5" id="KW-0378">Hydrolase</keyword>
<feature type="domain" description="Peptidase M16 C-terminal" evidence="11">
    <location>
        <begin position="713"/>
        <end position="875"/>
    </location>
</feature>
<evidence type="ECO:0000259" key="10">
    <source>
        <dbReference type="Pfam" id="PF00675"/>
    </source>
</evidence>
<dbReference type="Pfam" id="PF05193">
    <property type="entry name" value="Peptidase_M16_C"/>
    <property type="match status" value="2"/>
</dbReference>
<keyword evidence="9" id="KW-0732">Signal</keyword>
<comment type="caution">
    <text evidence="12">The sequence shown here is derived from an EMBL/GenBank/DDBJ whole genome shotgun (WGS) entry which is preliminary data.</text>
</comment>
<keyword evidence="7" id="KW-0482">Metalloprotease</keyword>
<feature type="chain" id="PRO_5045601828" evidence="9">
    <location>
        <begin position="19"/>
        <end position="949"/>
    </location>
</feature>
<feature type="domain" description="Peptidase M16 C-terminal" evidence="11">
    <location>
        <begin position="221"/>
        <end position="399"/>
    </location>
</feature>
<evidence type="ECO:0000256" key="1">
    <source>
        <dbReference type="ARBA" id="ARBA00001947"/>
    </source>
</evidence>
<dbReference type="RefSeq" id="WP_243918056.1">
    <property type="nucleotide sequence ID" value="NZ_JALHLG010000005.1"/>
</dbReference>
<dbReference type="InterPro" id="IPR007863">
    <property type="entry name" value="Peptidase_M16_C"/>
</dbReference>
<keyword evidence="4" id="KW-0479">Metal-binding</keyword>
<evidence type="ECO:0000256" key="3">
    <source>
        <dbReference type="ARBA" id="ARBA00022670"/>
    </source>
</evidence>
<sequence>MRASLIALLVVLAPAPLAARSTPSPHATYPEDPRWTFEKSDIPVDPDFRFGKLANGMRYIIRHNATPKGTAVVRMDVAVGSLDESDSEQGYAHFLEHMAFNGSKRVPEGEMVKLLERDGLAFGADTNASTSFDQTVYKLNLPRNDPALLDTALMLMRETASNLTISQGAVDRERGVVLSEMRDRNTWAFRNAVDSTHFFYPRARYGNRFAIGTRETLDAATSASLRAFYKREYVPAHVTLVVVGDFDPAAVEAGIIRHFNGWAPAPAEEQPDAGPVDPKDKNRTEIYIDPALSERVTVLRNGRYLDRPDSVAERQQNLLRSVGYAIVNRRLQRLARSAQPPFRGAGFGTGDVFETGRATRLIVDTVDGKWKAGLEAAAREYRRALAHGFTAGEVAEQLAELRAAITAAANSAQTRSNAALAASAMALVDDGLVPSTPASVLQRFEAFAPHVTPQAVLAALKREALPLNQPLIRFQGRAAPVGGKEALRTAWQEAMRGTIARETAASTAKFAYTSFGTPGTVASDTREPELGIREVRFANGVMLNIKHTAIEKDTVRISLAIDGGDMLDTKADPLASEMAPYLDEGGLGQHSRDDLDSILAGHTLNLNFSRGQAAFRSGARTTPTDLELQLDLMTALITDPGYRKEGEVQYRQSVNNYFARLRSTPASALRADLGAIISDNDPRFSLQPAEAYRQLTYAKLRKDIGGRLAHGAIEVGIVGDVDEDRAIALVAKTLGALPPREPAFRSYDSQPPRTFTNNRSPRVIRHTGAADQALLQIVWPTRDDSDPVAALTLEMLERIMRVELIDEVREALGKAYSPSASSSLSRHWKGYGLFSVNASIDVADVDATRAAIRKVVTGLNTAPVSEDIFQRARQPLLEALQNALKSNGGWLSLTGRAQTEAERITRFEKARERLLALTPADVEVMARRYLTPGGGLEVLVLPEGVPVPE</sequence>
<comment type="similarity">
    <text evidence="2 8">Belongs to the peptidase M16 family.</text>
</comment>
<keyword evidence="13" id="KW-1185">Reference proteome</keyword>
<dbReference type="InterPro" id="IPR050626">
    <property type="entry name" value="Peptidase_M16"/>
</dbReference>
<evidence type="ECO:0000313" key="12">
    <source>
        <dbReference type="EMBL" id="MCJ2185922.1"/>
    </source>
</evidence>
<feature type="signal peptide" evidence="9">
    <location>
        <begin position="1"/>
        <end position="18"/>
    </location>
</feature>
<evidence type="ECO:0000256" key="2">
    <source>
        <dbReference type="ARBA" id="ARBA00007261"/>
    </source>
</evidence>
<dbReference type="InterPro" id="IPR011249">
    <property type="entry name" value="Metalloenz_LuxS/M16"/>
</dbReference>
<evidence type="ECO:0000313" key="13">
    <source>
        <dbReference type="Proteomes" id="UP001202281"/>
    </source>
</evidence>
<evidence type="ECO:0000256" key="8">
    <source>
        <dbReference type="RuleBase" id="RU004447"/>
    </source>
</evidence>
<organism evidence="12 13">
    <name type="scientific">Novosphingobium beihaiensis</name>
    <dbReference type="NCBI Taxonomy" id="2930389"/>
    <lineage>
        <taxon>Bacteria</taxon>
        <taxon>Pseudomonadati</taxon>
        <taxon>Pseudomonadota</taxon>
        <taxon>Alphaproteobacteria</taxon>
        <taxon>Sphingomonadales</taxon>
        <taxon>Sphingomonadaceae</taxon>
        <taxon>Novosphingobium</taxon>
    </lineage>
</organism>
<gene>
    <name evidence="12" type="ORF">MTR66_03725</name>
</gene>
<accession>A0ABT0BLL2</accession>
<comment type="cofactor">
    <cofactor evidence="1">
        <name>Zn(2+)</name>
        <dbReference type="ChEBI" id="CHEBI:29105"/>
    </cofactor>
</comment>
<dbReference type="PROSITE" id="PS00143">
    <property type="entry name" value="INSULINASE"/>
    <property type="match status" value="1"/>
</dbReference>
<dbReference type="InterPro" id="IPR001431">
    <property type="entry name" value="Pept_M16_Zn_BS"/>
</dbReference>
<reference evidence="12 13" key="1">
    <citation type="submission" date="2022-04" db="EMBL/GenBank/DDBJ databases">
        <title>Identification of a novel bacterium isolated from mangrove sediments.</title>
        <authorList>
            <person name="Pan X."/>
        </authorList>
    </citation>
    <scope>NUCLEOTIDE SEQUENCE [LARGE SCALE GENOMIC DNA]</scope>
    <source>
        <strain evidence="12 13">B2638</strain>
    </source>
</reference>
<evidence type="ECO:0000259" key="11">
    <source>
        <dbReference type="Pfam" id="PF05193"/>
    </source>
</evidence>
<dbReference type="SUPFAM" id="SSF63411">
    <property type="entry name" value="LuxS/MPP-like metallohydrolase"/>
    <property type="match status" value="3"/>
</dbReference>
<proteinExistence type="inferred from homology"/>
<dbReference type="InterPro" id="IPR011765">
    <property type="entry name" value="Pept_M16_N"/>
</dbReference>